<keyword evidence="2" id="KW-1185">Reference proteome</keyword>
<gene>
    <name evidence="1" type="ORF">NCTC13337_02035</name>
</gene>
<reference evidence="1 2" key="1">
    <citation type="submission" date="2018-06" db="EMBL/GenBank/DDBJ databases">
        <authorList>
            <consortium name="Pathogen Informatics"/>
            <person name="Doyle S."/>
        </authorList>
    </citation>
    <scope>NUCLEOTIDE SEQUENCE [LARGE SCALE GENOMIC DNA]</scope>
    <source>
        <strain evidence="1 2">NCTC13337</strain>
    </source>
</reference>
<proteinExistence type="predicted"/>
<name>A0A380MW56_9GAMM</name>
<dbReference type="AlphaFoldDB" id="A0A380MW56"/>
<dbReference type="Proteomes" id="UP000254601">
    <property type="component" value="Unassembled WGS sequence"/>
</dbReference>
<evidence type="ECO:0000313" key="1">
    <source>
        <dbReference type="EMBL" id="SUO96820.1"/>
    </source>
</evidence>
<organism evidence="1 2">
    <name type="scientific">Suttonella ornithocola</name>
    <dbReference type="NCBI Taxonomy" id="279832"/>
    <lineage>
        <taxon>Bacteria</taxon>
        <taxon>Pseudomonadati</taxon>
        <taxon>Pseudomonadota</taxon>
        <taxon>Gammaproteobacteria</taxon>
        <taxon>Cardiobacteriales</taxon>
        <taxon>Cardiobacteriaceae</taxon>
        <taxon>Suttonella</taxon>
    </lineage>
</organism>
<dbReference type="EMBL" id="UHIC01000001">
    <property type="protein sequence ID" value="SUO96820.1"/>
    <property type="molecule type" value="Genomic_DNA"/>
</dbReference>
<sequence>MMMVLDQSRVATLLGTTQSTISRRLGVLRALRLITLLPQVKQNLRGKQKITVHSEQQSLSSILQLDNDYLVFLSDSTKKGTQRLRQICREELYAIPSETLLEYNIVLAINADETAFKSVAGIKNESSHLLGKTETESGSLSCPHSVAVNKYTHMRVMHEQVPVMQPCITRDLRGYIYNRAPAQIGINIINDIYNTTIHTREGGMEGGKKKILNNHEIESQELTAPVKTSESPFAYLYDYDHPISKLISRLEEKYGKKTTHAILGCIKQGHYHHAEETFTYRACADDIAMIVMALIDGEIGNPIAYTTTLLYRASQNMLTYRGDQYRRYLDWTGQLKQIHAEKVQKKQAKQAEEAKKLAQIELKVGMLLQGKSGTKYPIEFDNAIGSTTNVDGLRIGVNSFDDAKRAIISGLLTIVEKSL</sequence>
<accession>A0A380MW56</accession>
<protein>
    <submittedName>
        <fullName evidence="1">Uncharacterized protein</fullName>
    </submittedName>
</protein>
<evidence type="ECO:0000313" key="2">
    <source>
        <dbReference type="Proteomes" id="UP000254601"/>
    </source>
</evidence>